<keyword evidence="5" id="KW-1185">Reference proteome</keyword>
<evidence type="ECO:0000256" key="2">
    <source>
        <dbReference type="SAM" id="SignalP"/>
    </source>
</evidence>
<dbReference type="NCBIfam" id="TIGR04183">
    <property type="entry name" value="Por_Secre_tail"/>
    <property type="match status" value="1"/>
</dbReference>
<dbReference type="NCBIfam" id="NF041895">
    <property type="entry name" value="choice_anch_V"/>
    <property type="match status" value="1"/>
</dbReference>
<name>A0A5S3N7C0_9FLAO</name>
<dbReference type="EMBL" id="VANR01000007">
    <property type="protein sequence ID" value="TMM28776.1"/>
    <property type="molecule type" value="Genomic_DNA"/>
</dbReference>
<dbReference type="Proteomes" id="UP000307140">
    <property type="component" value="Unassembled WGS sequence"/>
</dbReference>
<dbReference type="Gene3D" id="2.60.40.4060">
    <property type="entry name" value="Reeler domain"/>
    <property type="match status" value="1"/>
</dbReference>
<proteinExistence type="predicted"/>
<evidence type="ECO:0000313" key="4">
    <source>
        <dbReference type="EMBL" id="TMM28776.1"/>
    </source>
</evidence>
<feature type="chain" id="PRO_5024455658" evidence="2">
    <location>
        <begin position="19"/>
        <end position="261"/>
    </location>
</feature>
<reference evidence="4 5" key="1">
    <citation type="submission" date="2019-05" db="EMBL/GenBank/DDBJ databases">
        <title>Polaribacter aestuariivivens sp. nov., isolated from a tidal flat.</title>
        <authorList>
            <person name="Yoon J.-H."/>
        </authorList>
    </citation>
    <scope>NUCLEOTIDE SEQUENCE [LARGE SCALE GENOMIC DNA]</scope>
    <source>
        <strain evidence="4 5">DBTF-3</strain>
    </source>
</reference>
<keyword evidence="1 2" id="KW-0732">Signal</keyword>
<comment type="caution">
    <text evidence="4">The sequence shown here is derived from an EMBL/GenBank/DDBJ whole genome shotgun (WGS) entry which is preliminary data.</text>
</comment>
<dbReference type="InterPro" id="IPR042307">
    <property type="entry name" value="Reeler_sf"/>
</dbReference>
<organism evidence="4 5">
    <name type="scientific">Polaribacter aestuariivivens</name>
    <dbReference type="NCBI Taxonomy" id="2304626"/>
    <lineage>
        <taxon>Bacteria</taxon>
        <taxon>Pseudomonadati</taxon>
        <taxon>Bacteroidota</taxon>
        <taxon>Flavobacteriia</taxon>
        <taxon>Flavobacteriales</taxon>
        <taxon>Flavobacteriaceae</taxon>
    </lineage>
</organism>
<feature type="signal peptide" evidence="2">
    <location>
        <begin position="1"/>
        <end position="18"/>
    </location>
</feature>
<protein>
    <submittedName>
        <fullName evidence="4">T9SS type A sorting domain-containing protein</fullName>
    </submittedName>
</protein>
<feature type="domain" description="Secretion system C-terminal sorting" evidence="3">
    <location>
        <begin position="189"/>
        <end position="259"/>
    </location>
</feature>
<sequence>MKKNYFFKFFLLLIPASAFLLLSFSGGNGSALSGSPGDGGNNCTQCHSGSANNSNISITTNIPGTGYEFNKEYDITITNSGGGSRNGFQVTAERDFNNAKIGTFRSTSSDTQTAASNTRIIHTSAGNSQNTWSFKWTSPASEQGKITFYGASVSGNGNGGSSGDQVFLGSSISLPSLSVNEANRLNFEMFPNPAQDNLTIQLPSNSEKATVQFYDYVGRLALTKTIENNKNSVNVSALSSGVYILKVVTGDKIGSKKFIKN</sequence>
<accession>A0A5S3N7C0</accession>
<evidence type="ECO:0000259" key="3">
    <source>
        <dbReference type="Pfam" id="PF18962"/>
    </source>
</evidence>
<gene>
    <name evidence="4" type="ORF">FDT66_12775</name>
</gene>
<dbReference type="AlphaFoldDB" id="A0A5S3N7C0"/>
<dbReference type="InterPro" id="IPR026444">
    <property type="entry name" value="Secre_tail"/>
</dbReference>
<dbReference type="RefSeq" id="WP_138537155.1">
    <property type="nucleotide sequence ID" value="NZ_VANR01000007.1"/>
</dbReference>
<dbReference type="Pfam" id="PF18962">
    <property type="entry name" value="Por_Secre_tail"/>
    <property type="match status" value="1"/>
</dbReference>
<evidence type="ECO:0000256" key="1">
    <source>
        <dbReference type="ARBA" id="ARBA00022729"/>
    </source>
</evidence>
<dbReference type="OrthoDB" id="1377410at2"/>
<evidence type="ECO:0000313" key="5">
    <source>
        <dbReference type="Proteomes" id="UP000307140"/>
    </source>
</evidence>